<sequence>MSKDGFVIRFCSFLTALRRAEARPKCFAALRAVRCAFCRTSSVRTLPGNEVLFLFGGFSIWVLFFLLIMARPEGFEPPTLWFVAKYSIQLSYGRVDWRRERDSNPRWDFSHTPLAGERLRPLGHLSNQWLRSISGIWTSSIIL</sequence>
<protein>
    <submittedName>
        <fullName evidence="2">Uncharacterized protein</fullName>
    </submittedName>
</protein>
<keyword evidence="1" id="KW-1133">Transmembrane helix</keyword>
<feature type="transmembrane region" description="Helical" evidence="1">
    <location>
        <begin position="51"/>
        <end position="70"/>
    </location>
</feature>
<dbReference type="EMBL" id="LNYN01000014">
    <property type="protein sequence ID" value="KTD35526.1"/>
    <property type="molecule type" value="Genomic_DNA"/>
</dbReference>
<comment type="caution">
    <text evidence="2">The sequence shown here is derived from an EMBL/GenBank/DDBJ whole genome shotgun (WGS) entry which is preliminary data.</text>
</comment>
<keyword evidence="3" id="KW-1185">Reference proteome</keyword>
<accession>A0ABR5RGM9</accession>
<proteinExistence type="predicted"/>
<gene>
    <name evidence="2" type="ORF">Lmor_0973</name>
</gene>
<name>A0ABR5RGM9_9GAMM</name>
<reference evidence="2 3" key="1">
    <citation type="submission" date="2015-11" db="EMBL/GenBank/DDBJ databases">
        <title>Genomic analysis of 38 Legionella species identifies large and diverse effector repertoires.</title>
        <authorList>
            <person name="Burstein D."/>
            <person name="Amaro F."/>
            <person name="Zusman T."/>
            <person name="Lifshitz Z."/>
            <person name="Cohen O."/>
            <person name="Gilbert J.A."/>
            <person name="Pupko T."/>
            <person name="Shuman H.A."/>
            <person name="Segal G."/>
        </authorList>
    </citation>
    <scope>NUCLEOTIDE SEQUENCE [LARGE SCALE GENOMIC DNA]</scope>
    <source>
        <strain evidence="2 3">ATCC 43877</strain>
    </source>
</reference>
<evidence type="ECO:0000313" key="2">
    <source>
        <dbReference type="EMBL" id="KTD35526.1"/>
    </source>
</evidence>
<keyword evidence="1" id="KW-0812">Transmembrane</keyword>
<evidence type="ECO:0000313" key="3">
    <source>
        <dbReference type="Proteomes" id="UP000054985"/>
    </source>
</evidence>
<keyword evidence="1" id="KW-0472">Membrane</keyword>
<evidence type="ECO:0000256" key="1">
    <source>
        <dbReference type="SAM" id="Phobius"/>
    </source>
</evidence>
<organism evidence="2 3">
    <name type="scientific">Legionella moravica</name>
    <dbReference type="NCBI Taxonomy" id="39962"/>
    <lineage>
        <taxon>Bacteria</taxon>
        <taxon>Pseudomonadati</taxon>
        <taxon>Pseudomonadota</taxon>
        <taxon>Gammaproteobacteria</taxon>
        <taxon>Legionellales</taxon>
        <taxon>Legionellaceae</taxon>
        <taxon>Legionella</taxon>
    </lineage>
</organism>
<dbReference type="Proteomes" id="UP000054985">
    <property type="component" value="Unassembled WGS sequence"/>
</dbReference>